<name>A0AAU7P969_9XANT</name>
<reference evidence="1" key="1">
    <citation type="submission" date="2024-02" db="EMBL/GenBank/DDBJ databases">
        <title>Complete genome sequence of Xanthomonas sp. 10-10.</title>
        <authorList>
            <person name="Biessy A."/>
            <person name="Ciotola M."/>
            <person name="Cadieux M."/>
            <person name="Soufiane B."/>
            <person name="Laforest M."/>
            <person name="Filion M."/>
        </authorList>
    </citation>
    <scope>NUCLEOTIDE SEQUENCE</scope>
    <source>
        <strain evidence="1">10-10</strain>
    </source>
</reference>
<dbReference type="RefSeq" id="WP_349656637.1">
    <property type="nucleotide sequence ID" value="NZ_CP144460.1"/>
</dbReference>
<dbReference type="EMBL" id="CP144460">
    <property type="protein sequence ID" value="XBS38177.1"/>
    <property type="molecule type" value="Genomic_DNA"/>
</dbReference>
<gene>
    <name evidence="1" type="ORF">VZ068_01135</name>
</gene>
<accession>A0AAU7P969</accession>
<organism evidence="1">
    <name type="scientific">Xanthomonas sp. 10-10</name>
    <dbReference type="NCBI Taxonomy" id="3115848"/>
    <lineage>
        <taxon>Bacteria</taxon>
        <taxon>Pseudomonadati</taxon>
        <taxon>Pseudomonadota</taxon>
        <taxon>Gammaproteobacteria</taxon>
        <taxon>Lysobacterales</taxon>
        <taxon>Lysobacteraceae</taxon>
        <taxon>Xanthomonas</taxon>
    </lineage>
</organism>
<proteinExistence type="predicted"/>
<dbReference type="AlphaFoldDB" id="A0AAU7P969"/>
<evidence type="ECO:0000313" key="1">
    <source>
        <dbReference type="EMBL" id="XBS38177.1"/>
    </source>
</evidence>
<protein>
    <submittedName>
        <fullName evidence="1">Uncharacterized protein</fullName>
    </submittedName>
</protein>
<sequence length="116" mass="12460">MHRFDILANSVLIGHTAFESGDPPMGAAFGRFIPIATYSAVQPAITQYAGREVAGINLAVRVASTKQLIQCLAVSITDCSSEFGAEDLEVAALGIGYPLYAELFPHHVDAYENQFN</sequence>